<feature type="domain" description="UBP-type" evidence="3">
    <location>
        <begin position="35"/>
        <end position="76"/>
    </location>
</feature>
<keyword evidence="1" id="KW-0479">Metal-binding</keyword>
<feature type="non-terminal residue" evidence="4">
    <location>
        <position position="76"/>
    </location>
</feature>
<evidence type="ECO:0000259" key="3">
    <source>
        <dbReference type="PROSITE" id="PS50271"/>
    </source>
</evidence>
<keyword evidence="5" id="KW-1185">Reference proteome</keyword>
<dbReference type="Gene3D" id="3.30.40.10">
    <property type="entry name" value="Zinc/RING finger domain, C3HC4 (zinc finger)"/>
    <property type="match status" value="1"/>
</dbReference>
<dbReference type="SUPFAM" id="SSF57850">
    <property type="entry name" value="RING/U-box"/>
    <property type="match status" value="1"/>
</dbReference>
<accession>A0A1Y3BFU5</accession>
<keyword evidence="1" id="KW-0862">Zinc</keyword>
<protein>
    <recommendedName>
        <fullName evidence="3">UBP-type domain-containing protein</fullName>
    </recommendedName>
</protein>
<dbReference type="GO" id="GO:0008270">
    <property type="term" value="F:zinc ion binding"/>
    <property type="evidence" value="ECO:0007669"/>
    <property type="project" value="UniProtKB-KW"/>
</dbReference>
<name>A0A1Y3BFU5_EURMA</name>
<evidence type="ECO:0000313" key="4">
    <source>
        <dbReference type="EMBL" id="OTF79722.1"/>
    </source>
</evidence>
<sequence>MSKRKLADNLDNGDNNNDVQKPKQQQQIRYDNRSRHCPYLDTINRGVLDFDFEKLCSISLSKINVYACLVCGKYFQ</sequence>
<feature type="compositionally biased region" description="Low complexity" evidence="2">
    <location>
        <begin position="9"/>
        <end position="18"/>
    </location>
</feature>
<dbReference type="Proteomes" id="UP000194236">
    <property type="component" value="Unassembled WGS sequence"/>
</dbReference>
<dbReference type="InterPro" id="IPR013083">
    <property type="entry name" value="Znf_RING/FYVE/PHD"/>
</dbReference>
<gene>
    <name evidence="4" type="ORF">BLA29_014183</name>
</gene>
<dbReference type="PROSITE" id="PS50271">
    <property type="entry name" value="ZF_UBP"/>
    <property type="match status" value="1"/>
</dbReference>
<dbReference type="AlphaFoldDB" id="A0A1Y3BFU5"/>
<evidence type="ECO:0000313" key="5">
    <source>
        <dbReference type="Proteomes" id="UP000194236"/>
    </source>
</evidence>
<dbReference type="EMBL" id="MUJZ01021702">
    <property type="protein sequence ID" value="OTF79722.1"/>
    <property type="molecule type" value="Genomic_DNA"/>
</dbReference>
<keyword evidence="1" id="KW-0863">Zinc-finger</keyword>
<dbReference type="InterPro" id="IPR001607">
    <property type="entry name" value="Znf_UBP"/>
</dbReference>
<comment type="caution">
    <text evidence="4">The sequence shown here is derived from an EMBL/GenBank/DDBJ whole genome shotgun (WGS) entry which is preliminary data.</text>
</comment>
<feature type="region of interest" description="Disordered" evidence="2">
    <location>
        <begin position="1"/>
        <end position="30"/>
    </location>
</feature>
<evidence type="ECO:0000256" key="2">
    <source>
        <dbReference type="SAM" id="MobiDB-lite"/>
    </source>
</evidence>
<organism evidence="4 5">
    <name type="scientific">Euroglyphus maynei</name>
    <name type="common">Mayne's house dust mite</name>
    <dbReference type="NCBI Taxonomy" id="6958"/>
    <lineage>
        <taxon>Eukaryota</taxon>
        <taxon>Metazoa</taxon>
        <taxon>Ecdysozoa</taxon>
        <taxon>Arthropoda</taxon>
        <taxon>Chelicerata</taxon>
        <taxon>Arachnida</taxon>
        <taxon>Acari</taxon>
        <taxon>Acariformes</taxon>
        <taxon>Sarcoptiformes</taxon>
        <taxon>Astigmata</taxon>
        <taxon>Psoroptidia</taxon>
        <taxon>Analgoidea</taxon>
        <taxon>Pyroglyphidae</taxon>
        <taxon>Pyroglyphinae</taxon>
        <taxon>Euroglyphus</taxon>
    </lineage>
</organism>
<dbReference type="OrthoDB" id="10263353at2759"/>
<proteinExistence type="predicted"/>
<reference evidence="4 5" key="1">
    <citation type="submission" date="2017-03" db="EMBL/GenBank/DDBJ databases">
        <title>Genome Survey of Euroglyphus maynei.</title>
        <authorList>
            <person name="Arlian L.G."/>
            <person name="Morgan M.S."/>
            <person name="Rider S.D."/>
        </authorList>
    </citation>
    <scope>NUCLEOTIDE SEQUENCE [LARGE SCALE GENOMIC DNA]</scope>
    <source>
        <strain evidence="4">Arlian Lab</strain>
        <tissue evidence="4">Whole body</tissue>
    </source>
</reference>
<evidence type="ECO:0000256" key="1">
    <source>
        <dbReference type="PROSITE-ProRule" id="PRU00502"/>
    </source>
</evidence>